<organism evidence="2 3">
    <name type="scientific">Flavobacterium endoglycinae</name>
    <dbReference type="NCBI Taxonomy" id="2816357"/>
    <lineage>
        <taxon>Bacteria</taxon>
        <taxon>Pseudomonadati</taxon>
        <taxon>Bacteroidota</taxon>
        <taxon>Flavobacteriia</taxon>
        <taxon>Flavobacteriales</taxon>
        <taxon>Flavobacteriaceae</taxon>
        <taxon>Flavobacterium</taxon>
    </lineage>
</organism>
<name>A0ABX7QAE2_9FLAO</name>
<dbReference type="InterPro" id="IPR011250">
    <property type="entry name" value="OMP/PagP_B-barrel"/>
</dbReference>
<proteinExistence type="predicted"/>
<dbReference type="EMBL" id="CP071448">
    <property type="protein sequence ID" value="QSW87659.1"/>
    <property type="molecule type" value="Genomic_DNA"/>
</dbReference>
<keyword evidence="3" id="KW-1185">Reference proteome</keyword>
<feature type="domain" description="Outer membrane protein beta-barrel" evidence="1">
    <location>
        <begin position="18"/>
        <end position="183"/>
    </location>
</feature>
<accession>A0ABX7QAE2</accession>
<dbReference type="SUPFAM" id="SSF56925">
    <property type="entry name" value="OMPA-like"/>
    <property type="match status" value="1"/>
</dbReference>
<sequence length="207" mass="22978">MKKNFFTAITVIMFGFVNAQDVKFGIKGGLNISNFSGDTDGIETKSRYGFNLGGFVEIKFSEKIALQPEILYSTQGVKFENVGTDVNGTFRTGDINFNLAYINIPVMFKYYPAERFSVEAGPQIGFLTSAKTKTRLDGFNRTVTQDAKYLFESIDFGLNIGAGYYFTENLAVGARYNIGLANIVKTEVGDDSKLHNKVFSLSVAYKF</sequence>
<dbReference type="Proteomes" id="UP000663440">
    <property type="component" value="Chromosome"/>
</dbReference>
<protein>
    <submittedName>
        <fullName evidence="2">PorT family protein</fullName>
    </submittedName>
</protein>
<dbReference type="InterPro" id="IPR025665">
    <property type="entry name" value="Beta-barrel_OMP_2"/>
</dbReference>
<dbReference type="Pfam" id="PF13568">
    <property type="entry name" value="OMP_b-brl_2"/>
    <property type="match status" value="1"/>
</dbReference>
<dbReference type="RefSeq" id="WP_207294884.1">
    <property type="nucleotide sequence ID" value="NZ_CP071448.1"/>
</dbReference>
<gene>
    <name evidence="2" type="ORF">J0383_15360</name>
</gene>
<evidence type="ECO:0000313" key="3">
    <source>
        <dbReference type="Proteomes" id="UP000663440"/>
    </source>
</evidence>
<dbReference type="Gene3D" id="2.40.160.20">
    <property type="match status" value="1"/>
</dbReference>
<reference evidence="2 3" key="1">
    <citation type="submission" date="2021-03" db="EMBL/GenBank/DDBJ databases">
        <title>Flavobacterium kribbensis sp. nov, an endophytic bacteria, isolated from soybean.</title>
        <authorList>
            <person name="Lee J."/>
            <person name="Seo J."/>
        </authorList>
    </citation>
    <scope>NUCLEOTIDE SEQUENCE [LARGE SCALE GENOMIC DNA]</scope>
    <source>
        <strain evidence="2 3">BB8</strain>
    </source>
</reference>
<evidence type="ECO:0000313" key="2">
    <source>
        <dbReference type="EMBL" id="QSW87659.1"/>
    </source>
</evidence>
<evidence type="ECO:0000259" key="1">
    <source>
        <dbReference type="Pfam" id="PF13568"/>
    </source>
</evidence>